<organism evidence="4 5">
    <name type="scientific">Gymnopus androsaceus JB14</name>
    <dbReference type="NCBI Taxonomy" id="1447944"/>
    <lineage>
        <taxon>Eukaryota</taxon>
        <taxon>Fungi</taxon>
        <taxon>Dikarya</taxon>
        <taxon>Basidiomycota</taxon>
        <taxon>Agaricomycotina</taxon>
        <taxon>Agaricomycetes</taxon>
        <taxon>Agaricomycetidae</taxon>
        <taxon>Agaricales</taxon>
        <taxon>Marasmiineae</taxon>
        <taxon>Omphalotaceae</taxon>
        <taxon>Gymnopus</taxon>
    </lineage>
</organism>
<feature type="non-terminal residue" evidence="4">
    <location>
        <position position="442"/>
    </location>
</feature>
<protein>
    <recommendedName>
        <fullName evidence="3">SWIM-type domain-containing protein</fullName>
    </recommendedName>
</protein>
<evidence type="ECO:0000313" key="4">
    <source>
        <dbReference type="EMBL" id="KAE9388205.1"/>
    </source>
</evidence>
<evidence type="ECO:0000259" key="3">
    <source>
        <dbReference type="PROSITE" id="PS50966"/>
    </source>
</evidence>
<dbReference type="EMBL" id="ML769756">
    <property type="protein sequence ID" value="KAE9388205.1"/>
    <property type="molecule type" value="Genomic_DNA"/>
</dbReference>
<dbReference type="AlphaFoldDB" id="A0A6A4GSP3"/>
<proteinExistence type="predicted"/>
<dbReference type="PROSITE" id="PS50966">
    <property type="entry name" value="ZF_SWIM"/>
    <property type="match status" value="1"/>
</dbReference>
<dbReference type="Proteomes" id="UP000799118">
    <property type="component" value="Unassembled WGS sequence"/>
</dbReference>
<reference evidence="4" key="1">
    <citation type="journal article" date="2019" name="Environ. Microbiol.">
        <title>Fungal ecological strategies reflected in gene transcription - a case study of two litter decomposers.</title>
        <authorList>
            <person name="Barbi F."/>
            <person name="Kohler A."/>
            <person name="Barry K."/>
            <person name="Baskaran P."/>
            <person name="Daum C."/>
            <person name="Fauchery L."/>
            <person name="Ihrmark K."/>
            <person name="Kuo A."/>
            <person name="LaButti K."/>
            <person name="Lipzen A."/>
            <person name="Morin E."/>
            <person name="Grigoriev I.V."/>
            <person name="Henrissat B."/>
            <person name="Lindahl B."/>
            <person name="Martin F."/>
        </authorList>
    </citation>
    <scope>NUCLEOTIDE SEQUENCE</scope>
    <source>
        <strain evidence="4">JB14</strain>
    </source>
</reference>
<evidence type="ECO:0000256" key="1">
    <source>
        <dbReference type="PROSITE-ProRule" id="PRU00325"/>
    </source>
</evidence>
<keyword evidence="2" id="KW-0812">Transmembrane</keyword>
<dbReference type="GO" id="GO:0008270">
    <property type="term" value="F:zinc ion binding"/>
    <property type="evidence" value="ECO:0007669"/>
    <property type="project" value="UniProtKB-KW"/>
</dbReference>
<evidence type="ECO:0000313" key="5">
    <source>
        <dbReference type="Proteomes" id="UP000799118"/>
    </source>
</evidence>
<dbReference type="InterPro" id="IPR007527">
    <property type="entry name" value="Znf_SWIM"/>
</dbReference>
<keyword evidence="1" id="KW-0863">Zinc-finger</keyword>
<dbReference type="OrthoDB" id="3265053at2759"/>
<keyword evidence="5" id="KW-1185">Reference proteome</keyword>
<keyword evidence="2" id="KW-1133">Transmembrane helix</keyword>
<evidence type="ECO:0000256" key="2">
    <source>
        <dbReference type="SAM" id="Phobius"/>
    </source>
</evidence>
<feature type="transmembrane region" description="Helical" evidence="2">
    <location>
        <begin position="248"/>
        <end position="267"/>
    </location>
</feature>
<gene>
    <name evidence="4" type="ORF">BT96DRAFT_836622</name>
</gene>
<keyword evidence="2" id="KW-0472">Membrane</keyword>
<accession>A0A6A4GSP3</accession>
<sequence length="442" mass="51780">MRWNTWEDFSKWLEHEEVSKAIELWRVEEKTGKDKYASRFLYVCSRHGTGGVKPYTLKNPHWIRKIASKQSNCQCFLKVKTYHNTSVVLANYTNAHNHPIGNANLPYTCISKATREWIAGRLRDCVEPKYILSRIHQDAMGNEDELYFESDSHLRNRNEFITLANILRIQKGIRAETIRLDSDDAHSIQKWVTKLRSQGHLVIYKSCSDPPLPGSGTETLTFYLKTLHACHPDVHPDYFMLDHDQSMINALCIVYPLVFLLLCWWHVLHAWQQHFSTTAYPELWEKLKAWIRVTDTNVFNSMKTEIFVLAPQSFREYLETYWLTNSFLPMWSAAYRTKRSIFQDINMNMITEAYHHHKQQDFGFEGLSIEVRKRKDVILRLQSITLNDIEAGNNHHTFSIISCLQPGVAYTVDMIAYTCNCPDFPLINFCKHVCAIQHLFPR</sequence>
<feature type="domain" description="SWIM-type" evidence="3">
    <location>
        <begin position="410"/>
        <end position="441"/>
    </location>
</feature>
<keyword evidence="1" id="KW-0862">Zinc</keyword>
<keyword evidence="1" id="KW-0479">Metal-binding</keyword>
<name>A0A6A4GSP3_9AGAR</name>